<accession>A0A2G9SGF5</accession>
<dbReference type="EMBL" id="KV924630">
    <property type="protein sequence ID" value="PIO39228.1"/>
    <property type="molecule type" value="Genomic_DNA"/>
</dbReference>
<name>A0A2G9SGF5_AQUCT</name>
<dbReference type="AlphaFoldDB" id="A0A2G9SGF5"/>
<sequence>MYYRLVVLLVNAVKSFNNLNDRSLLPALSCVQTTLLHMLDMSWEPQDLSFFLSIDLPELLLSMSKQNISTHDSVVSQWEEDDERADYRQNLQWLEECKDGMFEIWYEKINQADPDVKRKNKYKCM</sequence>
<dbReference type="PANTHER" id="PTHR22772">
    <property type="entry name" value="NOVEL ZZ TYPE ZINC FINGER DOMAIN CONTAINING PROTEIN"/>
    <property type="match status" value="1"/>
</dbReference>
<evidence type="ECO:0000313" key="2">
    <source>
        <dbReference type="Proteomes" id="UP000228934"/>
    </source>
</evidence>
<dbReference type="InterPro" id="IPR040099">
    <property type="entry name" value="ZZEF1"/>
</dbReference>
<protein>
    <submittedName>
        <fullName evidence="1">Uncharacterized protein</fullName>
    </submittedName>
</protein>
<dbReference type="PANTHER" id="PTHR22772:SF4">
    <property type="entry name" value="ZINC FINGER ZZ-TYPE AND EF-HAND DOMAIN-CONTAINING PROTEIN 1"/>
    <property type="match status" value="1"/>
</dbReference>
<evidence type="ECO:0000313" key="1">
    <source>
        <dbReference type="EMBL" id="PIO39228.1"/>
    </source>
</evidence>
<dbReference type="OrthoDB" id="661148at2759"/>
<dbReference type="Proteomes" id="UP000228934">
    <property type="component" value="Unassembled WGS sequence"/>
</dbReference>
<keyword evidence="2" id="KW-1185">Reference proteome</keyword>
<proteinExistence type="predicted"/>
<gene>
    <name evidence="1" type="ORF">AB205_0103630</name>
</gene>
<organism evidence="1 2">
    <name type="scientific">Aquarana catesbeiana</name>
    <name type="common">American bullfrog</name>
    <name type="synonym">Rana catesbeiana</name>
    <dbReference type="NCBI Taxonomy" id="8400"/>
    <lineage>
        <taxon>Eukaryota</taxon>
        <taxon>Metazoa</taxon>
        <taxon>Chordata</taxon>
        <taxon>Craniata</taxon>
        <taxon>Vertebrata</taxon>
        <taxon>Euteleostomi</taxon>
        <taxon>Amphibia</taxon>
        <taxon>Batrachia</taxon>
        <taxon>Anura</taxon>
        <taxon>Neobatrachia</taxon>
        <taxon>Ranoidea</taxon>
        <taxon>Ranidae</taxon>
        <taxon>Aquarana</taxon>
    </lineage>
</organism>
<reference evidence="2" key="1">
    <citation type="journal article" date="2017" name="Nat. Commun.">
        <title>The North American bullfrog draft genome provides insight into hormonal regulation of long noncoding RNA.</title>
        <authorList>
            <person name="Hammond S.A."/>
            <person name="Warren R.L."/>
            <person name="Vandervalk B.P."/>
            <person name="Kucuk E."/>
            <person name="Khan H."/>
            <person name="Gibb E.A."/>
            <person name="Pandoh P."/>
            <person name="Kirk H."/>
            <person name="Zhao Y."/>
            <person name="Jones M."/>
            <person name="Mungall A.J."/>
            <person name="Coope R."/>
            <person name="Pleasance S."/>
            <person name="Moore R.A."/>
            <person name="Holt R.A."/>
            <person name="Round J.M."/>
            <person name="Ohora S."/>
            <person name="Walle B.V."/>
            <person name="Veldhoen N."/>
            <person name="Helbing C.C."/>
            <person name="Birol I."/>
        </authorList>
    </citation>
    <scope>NUCLEOTIDE SEQUENCE [LARGE SCALE GENOMIC DNA]</scope>
</reference>